<dbReference type="PROSITE" id="PS50943">
    <property type="entry name" value="HTH_CROC1"/>
    <property type="match status" value="1"/>
</dbReference>
<evidence type="ECO:0000256" key="2">
    <source>
        <dbReference type="ARBA" id="ARBA00023125"/>
    </source>
</evidence>
<evidence type="ECO:0000256" key="3">
    <source>
        <dbReference type="ARBA" id="ARBA00023163"/>
    </source>
</evidence>
<dbReference type="Pfam" id="PF00717">
    <property type="entry name" value="Peptidase_S24"/>
    <property type="match status" value="1"/>
</dbReference>
<comment type="caution">
    <text evidence="5">The sequence shown here is derived from an EMBL/GenBank/DDBJ whole genome shotgun (WGS) entry which is preliminary data.</text>
</comment>
<dbReference type="PANTHER" id="PTHR40661:SF3">
    <property type="entry name" value="FELS-1 PROPHAGE TRANSCRIPTIONAL REGULATOR"/>
    <property type="match status" value="1"/>
</dbReference>
<keyword evidence="3" id="KW-0804">Transcription</keyword>
<dbReference type="InterPro" id="IPR015927">
    <property type="entry name" value="Peptidase_S24_S26A/B/C"/>
</dbReference>
<evidence type="ECO:0000259" key="4">
    <source>
        <dbReference type="PROSITE" id="PS50943"/>
    </source>
</evidence>
<dbReference type="GO" id="GO:0003677">
    <property type="term" value="F:DNA binding"/>
    <property type="evidence" value="ECO:0007669"/>
    <property type="project" value="UniProtKB-KW"/>
</dbReference>
<proteinExistence type="predicted"/>
<dbReference type="Proteomes" id="UP000184001">
    <property type="component" value="Unassembled WGS sequence"/>
</dbReference>
<feature type="domain" description="HTH cro/C1-type" evidence="4">
    <location>
        <begin position="30"/>
        <end position="78"/>
    </location>
</feature>
<dbReference type="Gene3D" id="1.10.260.40">
    <property type="entry name" value="lambda repressor-like DNA-binding domains"/>
    <property type="match status" value="1"/>
</dbReference>
<dbReference type="EMBL" id="FQZR01000011">
    <property type="protein sequence ID" value="SHJ72655.1"/>
    <property type="molecule type" value="Genomic_DNA"/>
</dbReference>
<dbReference type="RefSeq" id="WP_162139276.1">
    <property type="nucleotide sequence ID" value="NZ_CP192220.1"/>
</dbReference>
<dbReference type="SUPFAM" id="SSF47413">
    <property type="entry name" value="lambda repressor-like DNA-binding domains"/>
    <property type="match status" value="1"/>
</dbReference>
<keyword evidence="1" id="KW-0805">Transcription regulation</keyword>
<evidence type="ECO:0000256" key="1">
    <source>
        <dbReference type="ARBA" id="ARBA00023015"/>
    </source>
</evidence>
<dbReference type="PANTHER" id="PTHR40661">
    <property type="match status" value="1"/>
</dbReference>
<dbReference type="InterPro" id="IPR001387">
    <property type="entry name" value="Cro/C1-type_HTH"/>
</dbReference>
<accession>A0A8G2FCD2</accession>
<dbReference type="SMART" id="SM00530">
    <property type="entry name" value="HTH_XRE"/>
    <property type="match status" value="1"/>
</dbReference>
<dbReference type="Gene3D" id="2.10.109.10">
    <property type="entry name" value="Umud Fragment, subunit A"/>
    <property type="match status" value="1"/>
</dbReference>
<dbReference type="Pfam" id="PF01381">
    <property type="entry name" value="HTH_3"/>
    <property type="match status" value="1"/>
</dbReference>
<evidence type="ECO:0000313" key="5">
    <source>
        <dbReference type="EMBL" id="SHJ72655.1"/>
    </source>
</evidence>
<dbReference type="AlphaFoldDB" id="A0A8G2FCD2"/>
<evidence type="ECO:0000313" key="6">
    <source>
        <dbReference type="Proteomes" id="UP000184001"/>
    </source>
</evidence>
<protein>
    <submittedName>
        <fullName evidence="5">Helix-turn-helix</fullName>
    </submittedName>
</protein>
<name>A0A8G2FCD2_9BACT</name>
<dbReference type="CDD" id="cd06529">
    <property type="entry name" value="S24_LexA-like"/>
    <property type="match status" value="1"/>
</dbReference>
<dbReference type="InterPro" id="IPR010982">
    <property type="entry name" value="Lambda_DNA-bd_dom_sf"/>
</dbReference>
<dbReference type="CDD" id="cd00093">
    <property type="entry name" value="HTH_XRE"/>
    <property type="match status" value="1"/>
</dbReference>
<gene>
    <name evidence="5" type="ORF">SAMN05660830_03096</name>
</gene>
<dbReference type="InterPro" id="IPR039418">
    <property type="entry name" value="LexA-like"/>
</dbReference>
<dbReference type="SUPFAM" id="SSF51306">
    <property type="entry name" value="LexA/Signal peptidase"/>
    <property type="match status" value="1"/>
</dbReference>
<reference evidence="5 6" key="1">
    <citation type="submission" date="2016-11" db="EMBL/GenBank/DDBJ databases">
        <authorList>
            <person name="Varghese N."/>
            <person name="Submissions S."/>
        </authorList>
    </citation>
    <scope>NUCLEOTIDE SEQUENCE [LARGE SCALE GENOMIC DNA]</scope>
    <source>
        <strain evidence="5 6">DSM 17919</strain>
    </source>
</reference>
<keyword evidence="2" id="KW-0238">DNA-binding</keyword>
<sequence length="237" mass="26730">MSLIKQAKSVTTYNKILTYLIDAMNLQITKGISKAEIARRLGVSGATITRWLNGERSNLRLIDAIRMANFLDLTDKELMQQLSINELKILAIVSQLKESSGQDQTTYLEQIKQYTDEHGKWKDAVKLYTTHPFSIKWLESISPTHSNCFVLTVKDNLMSPTINKGDDVLVNPDHADVKPGEIFCISIKGEKILARLFPKKENIVAMFDSETADELTSSASNPDFKIVGHVSWMNRNL</sequence>
<organism evidence="5 6">
    <name type="scientific">Halodesulfovibrio aestuarii</name>
    <dbReference type="NCBI Taxonomy" id="126333"/>
    <lineage>
        <taxon>Bacteria</taxon>
        <taxon>Pseudomonadati</taxon>
        <taxon>Thermodesulfobacteriota</taxon>
        <taxon>Desulfovibrionia</taxon>
        <taxon>Desulfovibrionales</taxon>
        <taxon>Desulfovibrionaceae</taxon>
        <taxon>Halodesulfovibrio</taxon>
    </lineage>
</organism>
<dbReference type="InterPro" id="IPR036286">
    <property type="entry name" value="LexA/Signal_pep-like_sf"/>
</dbReference>